<evidence type="ECO:0000313" key="1">
    <source>
        <dbReference type="EMBL" id="KAF0715323.1"/>
    </source>
</evidence>
<gene>
    <name evidence="2" type="primary">Aste57867_3439</name>
    <name evidence="1" type="ORF">As57867_003429</name>
    <name evidence="2" type="ORF">ASTE57867_3439</name>
</gene>
<dbReference type="Proteomes" id="UP000332933">
    <property type="component" value="Unassembled WGS sequence"/>
</dbReference>
<protein>
    <submittedName>
        <fullName evidence="2">Aste57867_3439 protein</fullName>
    </submittedName>
</protein>
<evidence type="ECO:0000313" key="2">
    <source>
        <dbReference type="EMBL" id="VFT80605.1"/>
    </source>
</evidence>
<dbReference type="AlphaFoldDB" id="A0A485K9N5"/>
<sequence>MRFEVGAVVKVFLHDGGGGGGVHCRAVVVGKLDDQELVEIVPAKGVCVVRTRTPALCSVFLDDRAMVHFYTDTTMSSALAACVAEFMHLQIDERKMFQQELLLHRTRQQSMAPVAG</sequence>
<organism evidence="2 3">
    <name type="scientific">Aphanomyces stellatus</name>
    <dbReference type="NCBI Taxonomy" id="120398"/>
    <lineage>
        <taxon>Eukaryota</taxon>
        <taxon>Sar</taxon>
        <taxon>Stramenopiles</taxon>
        <taxon>Oomycota</taxon>
        <taxon>Saprolegniomycetes</taxon>
        <taxon>Saprolegniales</taxon>
        <taxon>Verrucalvaceae</taxon>
        <taxon>Aphanomyces</taxon>
    </lineage>
</organism>
<proteinExistence type="predicted"/>
<reference evidence="2" key="1">
    <citation type="submission" date="2019-03" db="EMBL/GenBank/DDBJ databases">
        <authorList>
            <person name="Gaulin E."/>
            <person name="Dumas B."/>
        </authorList>
    </citation>
    <scope>NUCLEOTIDE SEQUENCE [LARGE SCALE GENOMIC DNA]</scope>
    <source>
        <strain evidence="2">CBS 568.67</strain>
    </source>
</reference>
<reference evidence="1" key="2">
    <citation type="submission" date="2019-06" db="EMBL/GenBank/DDBJ databases">
        <title>Genomics analysis of Aphanomyces spp. identifies a new class of oomycete effector associated with host adaptation.</title>
        <authorList>
            <person name="Gaulin E."/>
        </authorList>
    </citation>
    <scope>NUCLEOTIDE SEQUENCE</scope>
    <source>
        <strain evidence="1">CBS 578.67</strain>
    </source>
</reference>
<accession>A0A485K9N5</accession>
<dbReference type="EMBL" id="CAADRA010000603">
    <property type="protein sequence ID" value="VFT80605.1"/>
    <property type="molecule type" value="Genomic_DNA"/>
</dbReference>
<evidence type="ECO:0000313" key="3">
    <source>
        <dbReference type="Proteomes" id="UP000332933"/>
    </source>
</evidence>
<keyword evidence="3" id="KW-1185">Reference proteome</keyword>
<name>A0A485K9N5_9STRA</name>
<dbReference type="EMBL" id="VJMH01000603">
    <property type="protein sequence ID" value="KAF0715323.1"/>
    <property type="molecule type" value="Genomic_DNA"/>
</dbReference>